<protein>
    <submittedName>
        <fullName evidence="9">Polysaccharide chain length determinant protein (PEP-CTERM system associated)</fullName>
    </submittedName>
</protein>
<keyword evidence="10" id="KW-1185">Reference proteome</keyword>
<reference evidence="9 10" key="1">
    <citation type="submission" date="2019-07" db="EMBL/GenBank/DDBJ databases">
        <title>Genomic Encyclopedia of Archaeal and Bacterial Type Strains, Phase II (KMG-II): from individual species to whole genera.</title>
        <authorList>
            <person name="Goeker M."/>
        </authorList>
    </citation>
    <scope>NUCLEOTIDE SEQUENCE [LARGE SCALE GENOMIC DNA]</scope>
    <source>
        <strain evidence="9 10">ATCC BAA-1139</strain>
    </source>
</reference>
<dbReference type="Proteomes" id="UP000319449">
    <property type="component" value="Unassembled WGS sequence"/>
</dbReference>
<dbReference type="Pfam" id="PF02706">
    <property type="entry name" value="Wzz"/>
    <property type="match status" value="1"/>
</dbReference>
<keyword evidence="6" id="KW-0175">Coiled coil</keyword>
<keyword evidence="3 7" id="KW-0812">Transmembrane</keyword>
<keyword evidence="2" id="KW-1003">Cell membrane</keyword>
<sequence>MEQEIKNFQDIVTIVKRRKLSLAVPLLAVFLLAVLIVALLPPKYRSSSTILIEEQEVPREYVSANITTFADQRLQSINQQIMGSTRLLEIINRFNLYADLKATKTTEEIIAKLRKDIKFNTISADVIDPRTGRPAQATIAFTVSYEGKNPTVVQQVANELASLYLGENIKVREKQSLGTTRFMEEEMKSVQAELAKVDGRIAEYKQRNLNTLPELSQLNLQMFDNVDRDLRQQNEQLRALREKESYLQSQISVIPTDAANQDKTRLNELRIRLVDLKSRFSDKHPDVIKTKAELAELSKQLRSAGRDVPEAKPDNPSYINLDSQLAGTRSDIESVRRQIADLTQKRDNYRRRIESSPRVEEGYKTLVVERSNLQAKYEDLTKKFMESRVAHGLEKEQMGERFTLIDAARLPEKPISPNVPAILLIGLVLGIGSGIGVAALKENGDHAVYSLDSLAKATRLPVLGAIPEIVTPDDLAKCKARRRLALVGATVSSVLMIGLFHFLVMDLNVFLAKVLRRLAI</sequence>
<evidence type="ECO:0000256" key="3">
    <source>
        <dbReference type="ARBA" id="ARBA00022692"/>
    </source>
</evidence>
<accession>A0A562VMS5</accession>
<feature type="transmembrane region" description="Helical" evidence="7">
    <location>
        <begin position="484"/>
        <end position="504"/>
    </location>
</feature>
<feature type="transmembrane region" description="Helical" evidence="7">
    <location>
        <begin position="20"/>
        <end position="40"/>
    </location>
</feature>
<evidence type="ECO:0000259" key="8">
    <source>
        <dbReference type="Pfam" id="PF02706"/>
    </source>
</evidence>
<feature type="coiled-coil region" evidence="6">
    <location>
        <begin position="187"/>
        <end position="383"/>
    </location>
</feature>
<comment type="subcellular location">
    <subcellularLocation>
        <location evidence="1">Cell membrane</location>
        <topology evidence="1">Multi-pass membrane protein</topology>
    </subcellularLocation>
</comment>
<name>A0A562VMS5_9BACT</name>
<comment type="caution">
    <text evidence="9">The sequence shown here is derived from an EMBL/GenBank/DDBJ whole genome shotgun (WGS) entry which is preliminary data.</text>
</comment>
<evidence type="ECO:0000313" key="9">
    <source>
        <dbReference type="EMBL" id="TWJ19071.1"/>
    </source>
</evidence>
<keyword evidence="5 7" id="KW-0472">Membrane</keyword>
<dbReference type="PANTHER" id="PTHR32309">
    <property type="entry name" value="TYROSINE-PROTEIN KINASE"/>
    <property type="match status" value="1"/>
</dbReference>
<organism evidence="9 10">
    <name type="scientific">Geobacter argillaceus</name>
    <dbReference type="NCBI Taxonomy" id="345631"/>
    <lineage>
        <taxon>Bacteria</taxon>
        <taxon>Pseudomonadati</taxon>
        <taxon>Thermodesulfobacteriota</taxon>
        <taxon>Desulfuromonadia</taxon>
        <taxon>Geobacterales</taxon>
        <taxon>Geobacteraceae</taxon>
        <taxon>Geobacter</taxon>
    </lineage>
</organism>
<evidence type="ECO:0000256" key="5">
    <source>
        <dbReference type="ARBA" id="ARBA00023136"/>
    </source>
</evidence>
<gene>
    <name evidence="9" type="ORF">JN12_02017</name>
</gene>
<dbReference type="GO" id="GO:0004713">
    <property type="term" value="F:protein tyrosine kinase activity"/>
    <property type="evidence" value="ECO:0007669"/>
    <property type="project" value="TreeGrafter"/>
</dbReference>
<proteinExistence type="predicted"/>
<dbReference type="GO" id="GO:0005886">
    <property type="term" value="C:plasma membrane"/>
    <property type="evidence" value="ECO:0007669"/>
    <property type="project" value="UniProtKB-SubCell"/>
</dbReference>
<feature type="domain" description="Polysaccharide chain length determinant N-terminal" evidence="8">
    <location>
        <begin position="9"/>
        <end position="89"/>
    </location>
</feature>
<dbReference type="PANTHER" id="PTHR32309:SF13">
    <property type="entry name" value="FERRIC ENTEROBACTIN TRANSPORT PROTEIN FEPE"/>
    <property type="match status" value="1"/>
</dbReference>
<feature type="transmembrane region" description="Helical" evidence="7">
    <location>
        <begin position="419"/>
        <end position="440"/>
    </location>
</feature>
<dbReference type="AlphaFoldDB" id="A0A562VMS5"/>
<evidence type="ECO:0000256" key="6">
    <source>
        <dbReference type="SAM" id="Coils"/>
    </source>
</evidence>
<evidence type="ECO:0000256" key="4">
    <source>
        <dbReference type="ARBA" id="ARBA00022989"/>
    </source>
</evidence>
<dbReference type="InterPro" id="IPR050445">
    <property type="entry name" value="Bact_polysacc_biosynth/exp"/>
</dbReference>
<evidence type="ECO:0000256" key="7">
    <source>
        <dbReference type="SAM" id="Phobius"/>
    </source>
</evidence>
<dbReference type="RefSeq" id="WP_145022101.1">
    <property type="nucleotide sequence ID" value="NZ_VLLN01000011.1"/>
</dbReference>
<keyword evidence="4 7" id="KW-1133">Transmembrane helix</keyword>
<evidence type="ECO:0000313" key="10">
    <source>
        <dbReference type="Proteomes" id="UP000319449"/>
    </source>
</evidence>
<dbReference type="OrthoDB" id="9795292at2"/>
<evidence type="ECO:0000256" key="1">
    <source>
        <dbReference type="ARBA" id="ARBA00004651"/>
    </source>
</evidence>
<dbReference type="InterPro" id="IPR003856">
    <property type="entry name" value="LPS_length_determ_N"/>
</dbReference>
<dbReference type="EMBL" id="VLLN01000011">
    <property type="protein sequence ID" value="TWJ19071.1"/>
    <property type="molecule type" value="Genomic_DNA"/>
</dbReference>
<evidence type="ECO:0000256" key="2">
    <source>
        <dbReference type="ARBA" id="ARBA00022475"/>
    </source>
</evidence>